<accession>A0ABY4J8A3</accession>
<dbReference type="HAMAP" id="MF_01148">
    <property type="entry name" value="Lnt"/>
    <property type="match status" value="1"/>
</dbReference>
<dbReference type="CDD" id="cd07571">
    <property type="entry name" value="ALP_N-acyl_transferase"/>
    <property type="match status" value="1"/>
</dbReference>
<proteinExistence type="inferred from homology"/>
<dbReference type="PANTHER" id="PTHR38686:SF1">
    <property type="entry name" value="APOLIPOPROTEIN N-ACYLTRANSFERASE"/>
    <property type="match status" value="1"/>
</dbReference>
<protein>
    <recommendedName>
        <fullName evidence="9">Apolipoprotein N-acyltransferase</fullName>
        <shortName evidence="9">ALP N-acyltransferase</shortName>
        <ecNumber evidence="9">2.3.1.269</ecNumber>
    </recommendedName>
</protein>
<dbReference type="InterPro" id="IPR036526">
    <property type="entry name" value="C-N_Hydrolase_sf"/>
</dbReference>
<feature type="transmembrane region" description="Helical" evidence="9">
    <location>
        <begin position="105"/>
        <end position="126"/>
    </location>
</feature>
<comment type="catalytic activity">
    <reaction evidence="9">
        <text>N-terminal S-1,2-diacyl-sn-glyceryl-L-cysteinyl-[lipoprotein] + a glycerophospholipid = N-acyl-S-1,2-diacyl-sn-glyceryl-L-cysteinyl-[lipoprotein] + a 2-acyl-sn-glycero-3-phospholipid + H(+)</text>
        <dbReference type="Rhea" id="RHEA:48228"/>
        <dbReference type="Rhea" id="RHEA-COMP:14681"/>
        <dbReference type="Rhea" id="RHEA-COMP:14684"/>
        <dbReference type="ChEBI" id="CHEBI:15378"/>
        <dbReference type="ChEBI" id="CHEBI:136912"/>
        <dbReference type="ChEBI" id="CHEBI:140656"/>
        <dbReference type="ChEBI" id="CHEBI:140657"/>
        <dbReference type="ChEBI" id="CHEBI:140660"/>
        <dbReference type="EC" id="2.3.1.269"/>
    </reaction>
</comment>
<keyword evidence="12" id="KW-1185">Reference proteome</keyword>
<comment type="function">
    <text evidence="9">Catalyzes the phospholipid dependent N-acylation of the N-terminal cysteine of apolipoprotein, the last step in lipoprotein maturation.</text>
</comment>
<evidence type="ECO:0000256" key="1">
    <source>
        <dbReference type="ARBA" id="ARBA00004651"/>
    </source>
</evidence>
<comment type="pathway">
    <text evidence="9">Protein modification; lipoprotein biosynthesis (N-acyl transfer).</text>
</comment>
<organism evidence="11 12">
    <name type="scientific">Hymenobacter sublimis</name>
    <dbReference type="NCBI Taxonomy" id="2933777"/>
    <lineage>
        <taxon>Bacteria</taxon>
        <taxon>Pseudomonadati</taxon>
        <taxon>Bacteroidota</taxon>
        <taxon>Cytophagia</taxon>
        <taxon>Cytophagales</taxon>
        <taxon>Hymenobacteraceae</taxon>
        <taxon>Hymenobacter</taxon>
    </lineage>
</organism>
<dbReference type="PROSITE" id="PS50263">
    <property type="entry name" value="CN_HYDROLASE"/>
    <property type="match status" value="1"/>
</dbReference>
<keyword evidence="7 9" id="KW-0472">Membrane</keyword>
<dbReference type="SUPFAM" id="SSF56317">
    <property type="entry name" value="Carbon-nitrogen hydrolase"/>
    <property type="match status" value="1"/>
</dbReference>
<feature type="transmembrane region" description="Helical" evidence="9">
    <location>
        <begin position="32"/>
        <end position="59"/>
    </location>
</feature>
<keyword evidence="4 9" id="KW-0808">Transferase</keyword>
<feature type="transmembrane region" description="Helical" evidence="9">
    <location>
        <begin position="80"/>
        <end position="99"/>
    </location>
</feature>
<dbReference type="InterPro" id="IPR045378">
    <property type="entry name" value="LNT_N"/>
</dbReference>
<dbReference type="EMBL" id="CP095848">
    <property type="protein sequence ID" value="UPL49026.1"/>
    <property type="molecule type" value="Genomic_DNA"/>
</dbReference>
<dbReference type="Pfam" id="PF20154">
    <property type="entry name" value="LNT_N"/>
    <property type="match status" value="1"/>
</dbReference>
<dbReference type="InterPro" id="IPR004563">
    <property type="entry name" value="Apolipo_AcylTrfase"/>
</dbReference>
<comment type="similarity">
    <text evidence="2 9">Belongs to the CN hydrolase family. Apolipoprotein N-acyltransferase subfamily.</text>
</comment>
<evidence type="ECO:0000256" key="9">
    <source>
        <dbReference type="HAMAP-Rule" id="MF_01148"/>
    </source>
</evidence>
<sequence length="569" mass="62932">MLTKSSNPVAGGTPAAAPALPVAGLSYWLPSLLALLGAALLWLGWPVHPAPLALVLLVAWVPYLRLEQLLTARGASGWKVWRYSYLLLVLWNLFTTYWVSYSTLAGGITAVICNALLMSLPLTAFYHTKKRFGPKLGYLSLPIYWIAFEQLHLHWFLTWPWLTLGNGFAQANQWVQWYEYTGFLGGSIWIWLVNLLVFFAITKYQASTAAGAVPLARVPLQRLLVLPLLAALVPIGISKLIASQYQEKGPMAEVLVIQPNVDPFNEKFEGGANFISHDLQLQRLLTLTEQNLTPQTKLVLWPETSLDETYFEAAIETYPKIQRLRQWLSQHPGVELVTGLTTVGQYGPDKGKASPTARFRDDLGYYDIFNASLHLGSASGPAEFYHKSRLVPGVEGVPSWLSAFVIDLGGTAGGLGSQPERTVYRTATPGLSVAPVICYESVYGDFVGDYVRQGASLIGIITNDGWWSDSPGHNQHLQYATLRAIETRRDIARSANTGISAFINQKGEITQRTGWWEQAVSRATVHLNTEQTFYVRHGELIGPTCQVLAVLLLVLTVVQAVRSRKQLTA</sequence>
<dbReference type="InterPro" id="IPR003010">
    <property type="entry name" value="C-N_Hydrolase"/>
</dbReference>
<dbReference type="EC" id="2.3.1.269" evidence="9"/>
<evidence type="ECO:0000256" key="6">
    <source>
        <dbReference type="ARBA" id="ARBA00022989"/>
    </source>
</evidence>
<evidence type="ECO:0000259" key="10">
    <source>
        <dbReference type="PROSITE" id="PS50263"/>
    </source>
</evidence>
<dbReference type="PANTHER" id="PTHR38686">
    <property type="entry name" value="APOLIPOPROTEIN N-ACYLTRANSFERASE"/>
    <property type="match status" value="1"/>
</dbReference>
<feature type="transmembrane region" description="Helical" evidence="9">
    <location>
        <begin position="223"/>
        <end position="242"/>
    </location>
</feature>
<evidence type="ECO:0000313" key="11">
    <source>
        <dbReference type="EMBL" id="UPL49026.1"/>
    </source>
</evidence>
<keyword evidence="8 9" id="KW-0012">Acyltransferase</keyword>
<dbReference type="Pfam" id="PF00795">
    <property type="entry name" value="CN_hydrolase"/>
    <property type="match status" value="1"/>
</dbReference>
<gene>
    <name evidence="9 11" type="primary">lnt</name>
    <name evidence="11" type="ORF">MWH26_17780</name>
</gene>
<evidence type="ECO:0000256" key="3">
    <source>
        <dbReference type="ARBA" id="ARBA00022475"/>
    </source>
</evidence>
<keyword evidence="5 9" id="KW-0812">Transmembrane</keyword>
<feature type="transmembrane region" description="Helical" evidence="9">
    <location>
        <begin position="177"/>
        <end position="202"/>
    </location>
</feature>
<name>A0ABY4J8A3_9BACT</name>
<comment type="subcellular location">
    <subcellularLocation>
        <location evidence="1 9">Cell membrane</location>
        <topology evidence="1 9">Multi-pass membrane protein</topology>
    </subcellularLocation>
</comment>
<feature type="transmembrane region" description="Helical" evidence="9">
    <location>
        <begin position="138"/>
        <end position="157"/>
    </location>
</feature>
<evidence type="ECO:0000256" key="5">
    <source>
        <dbReference type="ARBA" id="ARBA00022692"/>
    </source>
</evidence>
<reference evidence="11 12" key="1">
    <citation type="submission" date="2022-04" db="EMBL/GenBank/DDBJ databases">
        <title>Hymenobacter sp. isolated from the air.</title>
        <authorList>
            <person name="Won M."/>
            <person name="Lee C.-M."/>
            <person name="Woen H.-Y."/>
            <person name="Kwon S.-W."/>
        </authorList>
    </citation>
    <scope>NUCLEOTIDE SEQUENCE [LARGE SCALE GENOMIC DNA]</scope>
    <source>
        <strain evidence="12">5516 S-25</strain>
    </source>
</reference>
<feature type="domain" description="CN hydrolase" evidence="10">
    <location>
        <begin position="257"/>
        <end position="527"/>
    </location>
</feature>
<evidence type="ECO:0000256" key="2">
    <source>
        <dbReference type="ARBA" id="ARBA00010065"/>
    </source>
</evidence>
<evidence type="ECO:0000313" key="12">
    <source>
        <dbReference type="Proteomes" id="UP000829647"/>
    </source>
</evidence>
<keyword evidence="3 9" id="KW-1003">Cell membrane</keyword>
<keyword evidence="6 9" id="KW-1133">Transmembrane helix</keyword>
<evidence type="ECO:0000256" key="8">
    <source>
        <dbReference type="ARBA" id="ARBA00023315"/>
    </source>
</evidence>
<dbReference type="RefSeq" id="WP_247975330.1">
    <property type="nucleotide sequence ID" value="NZ_CP095848.1"/>
</dbReference>
<evidence type="ECO:0000256" key="4">
    <source>
        <dbReference type="ARBA" id="ARBA00022679"/>
    </source>
</evidence>
<dbReference type="NCBIfam" id="TIGR00546">
    <property type="entry name" value="lnt"/>
    <property type="match status" value="1"/>
</dbReference>
<dbReference type="Proteomes" id="UP000829647">
    <property type="component" value="Chromosome"/>
</dbReference>
<dbReference type="Gene3D" id="3.60.110.10">
    <property type="entry name" value="Carbon-nitrogen hydrolase"/>
    <property type="match status" value="1"/>
</dbReference>
<evidence type="ECO:0000256" key="7">
    <source>
        <dbReference type="ARBA" id="ARBA00023136"/>
    </source>
</evidence>